<accession>A0A848GTW1</accession>
<dbReference type="Proteomes" id="UP000583266">
    <property type="component" value="Unassembled WGS sequence"/>
</dbReference>
<evidence type="ECO:0000313" key="4">
    <source>
        <dbReference type="EMBL" id="NML40173.1"/>
    </source>
</evidence>
<feature type="compositionally biased region" description="Basic and acidic residues" evidence="1">
    <location>
        <begin position="119"/>
        <end position="128"/>
    </location>
</feature>
<keyword evidence="5" id="KW-1185">Reference proteome</keyword>
<feature type="compositionally biased region" description="Basic and acidic residues" evidence="1">
    <location>
        <begin position="51"/>
        <end position="68"/>
    </location>
</feature>
<feature type="region of interest" description="Disordered" evidence="1">
    <location>
        <begin position="1"/>
        <end position="163"/>
    </location>
</feature>
<proteinExistence type="predicted"/>
<protein>
    <submittedName>
        <fullName evidence="4">DUF4157 domain-containing protein</fullName>
    </submittedName>
</protein>
<feature type="compositionally biased region" description="Basic and acidic residues" evidence="1">
    <location>
        <begin position="83"/>
        <end position="112"/>
    </location>
</feature>
<dbReference type="InterPro" id="IPR025295">
    <property type="entry name" value="eCIS_core_dom"/>
</dbReference>
<evidence type="ECO:0000256" key="1">
    <source>
        <dbReference type="SAM" id="MobiDB-lite"/>
    </source>
</evidence>
<name>A0A848GTW1_9BACT</name>
<feature type="compositionally biased region" description="Basic and acidic residues" evidence="1">
    <location>
        <begin position="142"/>
        <end position="157"/>
    </location>
</feature>
<gene>
    <name evidence="4" type="ORF">HHL17_23440</name>
</gene>
<organism evidence="4 5">
    <name type="scientific">Chitinophaga fulva</name>
    <dbReference type="NCBI Taxonomy" id="2728842"/>
    <lineage>
        <taxon>Bacteria</taxon>
        <taxon>Pseudomonadati</taxon>
        <taxon>Bacteroidota</taxon>
        <taxon>Chitinophagia</taxon>
        <taxon>Chitinophagales</taxon>
        <taxon>Chitinophagaceae</taxon>
        <taxon>Chitinophaga</taxon>
    </lineage>
</organism>
<dbReference type="InterPro" id="IPR028949">
    <property type="entry name" value="Ntox15"/>
</dbReference>
<feature type="compositionally biased region" description="Low complexity" evidence="1">
    <location>
        <begin position="1"/>
        <end position="23"/>
    </location>
</feature>
<reference evidence="4 5" key="1">
    <citation type="submission" date="2020-04" db="EMBL/GenBank/DDBJ databases">
        <title>Chitinophaga sp. G-6-1-13 sp. nov., isolated from soil.</title>
        <authorList>
            <person name="Dahal R.H."/>
            <person name="Chaudhary D.K."/>
        </authorList>
    </citation>
    <scope>NUCLEOTIDE SEQUENCE [LARGE SCALE GENOMIC DNA]</scope>
    <source>
        <strain evidence="4 5">G-6-1-13</strain>
    </source>
</reference>
<feature type="domain" description="eCIS core" evidence="2">
    <location>
        <begin position="181"/>
        <end position="256"/>
    </location>
</feature>
<dbReference type="Pfam" id="PF15604">
    <property type="entry name" value="Ntox15"/>
    <property type="match status" value="1"/>
</dbReference>
<evidence type="ECO:0000259" key="2">
    <source>
        <dbReference type="Pfam" id="PF13699"/>
    </source>
</evidence>
<evidence type="ECO:0000259" key="3">
    <source>
        <dbReference type="Pfam" id="PF15604"/>
    </source>
</evidence>
<dbReference type="AlphaFoldDB" id="A0A848GTW1"/>
<dbReference type="EMBL" id="JABBGC010000003">
    <property type="protein sequence ID" value="NML40173.1"/>
    <property type="molecule type" value="Genomic_DNA"/>
</dbReference>
<evidence type="ECO:0000313" key="5">
    <source>
        <dbReference type="Proteomes" id="UP000583266"/>
    </source>
</evidence>
<sequence length="1134" mass="124869">MKAGADAAPKTSAAQKAPKSAPSLKNEEKPFFAPAMSPVQTKLKVGSPNDPAEKEADNMADKVMRMPAEKPAANVAAGKKIQTKKEEQPKLQEPKKIQAQKEEQPKLQEPKKPQPPKADQPKLQEPKKIQAKHQQGKMPLAKQKEKKEEKTVQRKGEGTPITATNEIGEGIRQQSTGGFTLSDDTRSFMETRFNADFSNVRIHTGPESAQLNNQLGAKAFTYQNHIFFNNNQYQPDAPAGKHLLAHELTHTIQQGQSIQRAEAGKPEMAKPATAKPVTAAPTATAMAPQIQRFLGIDIPSWQDVLDWLAEKAYNIPGYRMFTIVIGVNPINGESADRSAANILRAIVEFLPGGHLITQALDKYSVFEKAGSWVEQQLKRFSGLLGEVKSAVKQFMDDLDFLDIILHPVRTWERAVAIFTKPVSDIIDFIKSIFQAIMQFIRDAVLKPLGELAAKAPGFDLLCAVLGTNPITGETVPRNADTLIGGFMKMIGRLDIWENIKKGNAIQRAFDWFQKAMKGLVTLVTSFPGQFIAMLKSLEVMDFIILPNLFRKVFGVFGSFATAFFNWAMNTIFDLLEIIFSVVAPGALPYLSKVRSAFRTIIEKPGVFVGHLINAVKKGFNQFKDRFGNWLKKALTNWLLGSLEGANIYIPQSFAPKELLKLGLSVFGLTWQKLRVKLVKAIGETAVAALETGFDILKTLVTEGPAAAWDKIQDKIEELKSQFFQEVTTYVTVTVVQKAITKLLSSLNPVGAFIQAIITIYDTIMFVVQKIKQIAQVGMAVINSIVEISSGNIGKAANAVENVLGGLLKIAISFLANFLGLGKIADKVVEIIKKLQAPVDKAMDKLVDWIVTAGKKLLGGIKNKVLGWLGITQGFTAKDGESHTITFKGKDANANVYVNSRPKLVTDYLNELAAIPENGPYIGAARSAFDNIAKLKANDPGDDPVKTAKQKNDIEAEFKKLAAAFSQMKGGTQQTMDNVPIVFNRSSLTTPVEHKEFDDQLKMQQDRLQQMTILIWLRNRNTFEQIGRSKQGTRALRREKTLEWTNLKNQYIAAGKSPADAEKQADADLKGKAKLHVIDQVAGGYDDEFAKASGLSRVNSIIGPGWVNKIPLILEKIKKVDPKAQETAKINVTLS</sequence>
<comment type="caution">
    <text evidence="4">The sequence shown here is derived from an EMBL/GenBank/DDBJ whole genome shotgun (WGS) entry which is preliminary data.</text>
</comment>
<dbReference type="RefSeq" id="WP_169227286.1">
    <property type="nucleotide sequence ID" value="NZ_JABBGC010000003.1"/>
</dbReference>
<feature type="domain" description="Novel toxin 15" evidence="3">
    <location>
        <begin position="993"/>
        <end position="1133"/>
    </location>
</feature>
<dbReference type="Pfam" id="PF13699">
    <property type="entry name" value="eCIS_core"/>
    <property type="match status" value="1"/>
</dbReference>